<evidence type="ECO:0000256" key="15">
    <source>
        <dbReference type="ARBA" id="ARBA00023136"/>
    </source>
</evidence>
<feature type="transmembrane region" description="Helical" evidence="19">
    <location>
        <begin position="148"/>
        <end position="167"/>
    </location>
</feature>
<feature type="transmembrane region" description="Helical" evidence="19">
    <location>
        <begin position="214"/>
        <end position="231"/>
    </location>
</feature>
<dbReference type="RefSeq" id="WP_218445240.1">
    <property type="nucleotide sequence ID" value="NZ_JAGSPA010000002.1"/>
</dbReference>
<comment type="pathway">
    <text evidence="4">Lipid metabolism.</text>
</comment>
<evidence type="ECO:0000256" key="3">
    <source>
        <dbReference type="ARBA" id="ARBA00005119"/>
    </source>
</evidence>
<protein>
    <recommendedName>
        <fullName evidence="7 18">Phosphatidate cytidylyltransferase</fullName>
        <ecNumber evidence="6 18">2.7.7.41</ecNumber>
    </recommendedName>
</protein>
<feature type="transmembrane region" description="Helical" evidence="19">
    <location>
        <begin position="187"/>
        <end position="207"/>
    </location>
</feature>
<evidence type="ECO:0000256" key="4">
    <source>
        <dbReference type="ARBA" id="ARBA00005189"/>
    </source>
</evidence>
<organism evidence="20 21">
    <name type="scientific">Pacificimonas pallii</name>
    <dbReference type="NCBI Taxonomy" id="2827236"/>
    <lineage>
        <taxon>Bacteria</taxon>
        <taxon>Pseudomonadati</taxon>
        <taxon>Pseudomonadota</taxon>
        <taxon>Alphaproteobacteria</taxon>
        <taxon>Sphingomonadales</taxon>
        <taxon>Sphingosinicellaceae</taxon>
        <taxon>Pacificimonas</taxon>
    </lineage>
</organism>
<evidence type="ECO:0000256" key="9">
    <source>
        <dbReference type="ARBA" id="ARBA00022516"/>
    </source>
</evidence>
<evidence type="ECO:0000256" key="16">
    <source>
        <dbReference type="ARBA" id="ARBA00023209"/>
    </source>
</evidence>
<comment type="similarity">
    <text evidence="5 18">Belongs to the CDS family.</text>
</comment>
<evidence type="ECO:0000256" key="7">
    <source>
        <dbReference type="ARBA" id="ARBA00019373"/>
    </source>
</evidence>
<evidence type="ECO:0000256" key="19">
    <source>
        <dbReference type="SAM" id="Phobius"/>
    </source>
</evidence>
<evidence type="ECO:0000313" key="20">
    <source>
        <dbReference type="EMBL" id="MBV7256577.1"/>
    </source>
</evidence>
<keyword evidence="12 18" id="KW-0548">Nucleotidyltransferase</keyword>
<feature type="transmembrane region" description="Helical" evidence="19">
    <location>
        <begin position="55"/>
        <end position="73"/>
    </location>
</feature>
<evidence type="ECO:0000256" key="2">
    <source>
        <dbReference type="ARBA" id="ARBA00004651"/>
    </source>
</evidence>
<feature type="transmembrane region" description="Helical" evidence="19">
    <location>
        <begin position="124"/>
        <end position="141"/>
    </location>
</feature>
<evidence type="ECO:0000256" key="12">
    <source>
        <dbReference type="ARBA" id="ARBA00022695"/>
    </source>
</evidence>
<evidence type="ECO:0000256" key="14">
    <source>
        <dbReference type="ARBA" id="ARBA00023098"/>
    </source>
</evidence>
<dbReference type="Pfam" id="PF01148">
    <property type="entry name" value="CTP_transf_1"/>
    <property type="match status" value="1"/>
</dbReference>
<sequence length="280" mass="29922">MAVSETPPEPAGAEPVRSERTRETLRVRYKDLMPRFIVGVLLIAIAIFGGWQGGLFFNFLMGIAALLVFREWTRMVGTTAGNDRMVGFIGIGAAVVLGNDGLVMYGFAALAVAAIWYLFTDRRAAMGILYAGLPFMCLIWLRYQENGFGLIVWTLAVVWATDIGAYFSGRTIGGPKIAPAISPSKTWAGLAGGMFAAAGVGVLNDFIFQLPFEAVHAAALGALLAVIAQVGDFYESHLKRRAGVKDSGHLLPGHGGVMDRLDGLVPVSILVASAVWFIGQ</sequence>
<name>A0ABS6SFE4_9SPHN</name>
<evidence type="ECO:0000256" key="6">
    <source>
        <dbReference type="ARBA" id="ARBA00012487"/>
    </source>
</evidence>
<proteinExistence type="inferred from homology"/>
<evidence type="ECO:0000256" key="10">
    <source>
        <dbReference type="ARBA" id="ARBA00022679"/>
    </source>
</evidence>
<dbReference type="InterPro" id="IPR000374">
    <property type="entry name" value="PC_trans"/>
</dbReference>
<keyword evidence="10 18" id="KW-0808">Transferase</keyword>
<evidence type="ECO:0000256" key="13">
    <source>
        <dbReference type="ARBA" id="ARBA00022989"/>
    </source>
</evidence>
<keyword evidence="13 19" id="KW-1133">Transmembrane helix</keyword>
<keyword evidence="11 18" id="KW-0812">Transmembrane</keyword>
<keyword evidence="21" id="KW-1185">Reference proteome</keyword>
<keyword evidence="8" id="KW-1003">Cell membrane</keyword>
<dbReference type="PROSITE" id="PS01315">
    <property type="entry name" value="CDS"/>
    <property type="match status" value="1"/>
</dbReference>
<dbReference type="PANTHER" id="PTHR46382:SF1">
    <property type="entry name" value="PHOSPHATIDATE CYTIDYLYLTRANSFERASE"/>
    <property type="match status" value="1"/>
</dbReference>
<comment type="pathway">
    <text evidence="3 18">Phospholipid metabolism; CDP-diacylglycerol biosynthesis; CDP-diacylglycerol from sn-glycerol 3-phosphate: step 3/3.</text>
</comment>
<feature type="transmembrane region" description="Helical" evidence="19">
    <location>
        <begin position="85"/>
        <end position="118"/>
    </location>
</feature>
<gene>
    <name evidence="20" type="ORF">KCG44_07235</name>
</gene>
<evidence type="ECO:0000256" key="17">
    <source>
        <dbReference type="ARBA" id="ARBA00023264"/>
    </source>
</evidence>
<dbReference type="EC" id="2.7.7.41" evidence="6 18"/>
<evidence type="ECO:0000256" key="8">
    <source>
        <dbReference type="ARBA" id="ARBA00022475"/>
    </source>
</evidence>
<keyword evidence="14" id="KW-0443">Lipid metabolism</keyword>
<comment type="subcellular location">
    <subcellularLocation>
        <location evidence="2">Cell membrane</location>
        <topology evidence="2">Multi-pass membrane protein</topology>
    </subcellularLocation>
</comment>
<evidence type="ECO:0000256" key="18">
    <source>
        <dbReference type="RuleBase" id="RU003938"/>
    </source>
</evidence>
<dbReference type="PANTHER" id="PTHR46382">
    <property type="entry name" value="PHOSPHATIDATE CYTIDYLYLTRANSFERASE"/>
    <property type="match status" value="1"/>
</dbReference>
<evidence type="ECO:0000256" key="5">
    <source>
        <dbReference type="ARBA" id="ARBA00010185"/>
    </source>
</evidence>
<dbReference type="GO" id="GO:0016779">
    <property type="term" value="F:nucleotidyltransferase activity"/>
    <property type="evidence" value="ECO:0007669"/>
    <property type="project" value="UniProtKB-KW"/>
</dbReference>
<keyword evidence="15 19" id="KW-0472">Membrane</keyword>
<keyword evidence="16" id="KW-0594">Phospholipid biosynthesis</keyword>
<evidence type="ECO:0000313" key="21">
    <source>
        <dbReference type="Proteomes" id="UP000722336"/>
    </source>
</evidence>
<evidence type="ECO:0000256" key="11">
    <source>
        <dbReference type="ARBA" id="ARBA00022692"/>
    </source>
</evidence>
<reference evidence="20 21" key="1">
    <citation type="submission" date="2021-04" db="EMBL/GenBank/DDBJ databases">
        <authorList>
            <person name="Pira H."/>
            <person name="Risdian C."/>
            <person name="Wink J."/>
        </authorList>
    </citation>
    <scope>NUCLEOTIDE SEQUENCE [LARGE SCALE GENOMIC DNA]</scope>
    <source>
        <strain evidence="20 21">WHA3</strain>
    </source>
</reference>
<comment type="caution">
    <text evidence="20">The sequence shown here is derived from an EMBL/GenBank/DDBJ whole genome shotgun (WGS) entry which is preliminary data.</text>
</comment>
<accession>A0ABS6SFE4</accession>
<keyword evidence="17" id="KW-1208">Phospholipid metabolism</keyword>
<comment type="catalytic activity">
    <reaction evidence="1 18">
        <text>a 1,2-diacyl-sn-glycero-3-phosphate + CTP + H(+) = a CDP-1,2-diacyl-sn-glycerol + diphosphate</text>
        <dbReference type="Rhea" id="RHEA:16229"/>
        <dbReference type="ChEBI" id="CHEBI:15378"/>
        <dbReference type="ChEBI" id="CHEBI:33019"/>
        <dbReference type="ChEBI" id="CHEBI:37563"/>
        <dbReference type="ChEBI" id="CHEBI:58332"/>
        <dbReference type="ChEBI" id="CHEBI:58608"/>
        <dbReference type="EC" id="2.7.7.41"/>
    </reaction>
</comment>
<evidence type="ECO:0000256" key="1">
    <source>
        <dbReference type="ARBA" id="ARBA00001698"/>
    </source>
</evidence>
<dbReference type="EMBL" id="JAGSPA010000002">
    <property type="protein sequence ID" value="MBV7256577.1"/>
    <property type="molecule type" value="Genomic_DNA"/>
</dbReference>
<dbReference type="Proteomes" id="UP000722336">
    <property type="component" value="Unassembled WGS sequence"/>
</dbReference>
<keyword evidence="9" id="KW-0444">Lipid biosynthesis</keyword>